<evidence type="ECO:0000313" key="9">
    <source>
        <dbReference type="EMBL" id="HGY55809.1"/>
    </source>
</evidence>
<keyword evidence="3" id="KW-0813">Transport</keyword>
<dbReference type="InterPro" id="IPR052017">
    <property type="entry name" value="TSUP"/>
</dbReference>
<evidence type="ECO:0000256" key="5">
    <source>
        <dbReference type="ARBA" id="ARBA00022692"/>
    </source>
</evidence>
<comment type="caution">
    <text evidence="9">The sequence shown here is derived from an EMBL/GenBank/DDBJ whole genome shotgun (WGS) entry which is preliminary data.</text>
</comment>
<dbReference type="Proteomes" id="UP000885779">
    <property type="component" value="Unassembled WGS sequence"/>
</dbReference>
<dbReference type="AlphaFoldDB" id="A0A7V4U2Q3"/>
<dbReference type="EMBL" id="DRQG01000084">
    <property type="protein sequence ID" value="HGY55809.1"/>
    <property type="molecule type" value="Genomic_DNA"/>
</dbReference>
<feature type="transmembrane region" description="Helical" evidence="8">
    <location>
        <begin position="99"/>
        <end position="117"/>
    </location>
</feature>
<dbReference type="Pfam" id="PF01925">
    <property type="entry name" value="TauE"/>
    <property type="match status" value="1"/>
</dbReference>
<feature type="transmembrane region" description="Helical" evidence="8">
    <location>
        <begin position="173"/>
        <end position="192"/>
    </location>
</feature>
<feature type="transmembrane region" description="Helical" evidence="8">
    <location>
        <begin position="198"/>
        <end position="217"/>
    </location>
</feature>
<evidence type="ECO:0000256" key="8">
    <source>
        <dbReference type="RuleBase" id="RU363041"/>
    </source>
</evidence>
<dbReference type="InterPro" id="IPR002781">
    <property type="entry name" value="TM_pro_TauE-like"/>
</dbReference>
<keyword evidence="4 8" id="KW-1003">Cell membrane</keyword>
<feature type="transmembrane region" description="Helical" evidence="8">
    <location>
        <begin position="229"/>
        <end position="246"/>
    </location>
</feature>
<dbReference type="PANTHER" id="PTHR30269">
    <property type="entry name" value="TRANSMEMBRANE PROTEIN YFCA"/>
    <property type="match status" value="1"/>
</dbReference>
<accession>A0A7V4U2Q3</accession>
<comment type="subcellular location">
    <subcellularLocation>
        <location evidence="1 8">Cell membrane</location>
        <topology evidence="1 8">Multi-pass membrane protein</topology>
    </subcellularLocation>
</comment>
<evidence type="ECO:0000256" key="2">
    <source>
        <dbReference type="ARBA" id="ARBA00009142"/>
    </source>
</evidence>
<feature type="transmembrane region" description="Helical" evidence="8">
    <location>
        <begin position="46"/>
        <end position="65"/>
    </location>
</feature>
<comment type="similarity">
    <text evidence="2 8">Belongs to the 4-toluene sulfonate uptake permease (TSUP) (TC 2.A.102) family.</text>
</comment>
<dbReference type="GO" id="GO:0005886">
    <property type="term" value="C:plasma membrane"/>
    <property type="evidence" value="ECO:0007669"/>
    <property type="project" value="UniProtKB-SubCell"/>
</dbReference>
<organism evidence="9">
    <name type="scientific">Caldithrix abyssi</name>
    <dbReference type="NCBI Taxonomy" id="187145"/>
    <lineage>
        <taxon>Bacteria</taxon>
        <taxon>Pseudomonadati</taxon>
        <taxon>Calditrichota</taxon>
        <taxon>Calditrichia</taxon>
        <taxon>Calditrichales</taxon>
        <taxon>Calditrichaceae</taxon>
        <taxon>Caldithrix</taxon>
    </lineage>
</organism>
<gene>
    <name evidence="9" type="ORF">ENK44_08915</name>
</gene>
<dbReference type="PANTHER" id="PTHR30269:SF37">
    <property type="entry name" value="MEMBRANE TRANSPORTER PROTEIN"/>
    <property type="match status" value="1"/>
</dbReference>
<sequence>MIATDFIFLSAIGLVFLAYFVKGFSGFGPALILVPTLSLLYDPQTAISVAALFDCIAGPLLLYSVRNKIDWRYVIIVFAGLSVGAFAGVRLLTWLSTGGLKQLIGMAILLFVVLLFFQNSESNKAPYTSRWITMAKYPLSVLAGLSGGLLGISGPPLVIFMKFTYDKEYFRNQLIAIFTLGAFWRFFLYRTYHIHTAIPLTELIFLILILLAALWLGNYFQSRADEKKFNRTIALILLLPAFNLLLSN</sequence>
<feature type="transmembrane region" description="Helical" evidence="8">
    <location>
        <begin position="6"/>
        <end position="34"/>
    </location>
</feature>
<evidence type="ECO:0000256" key="3">
    <source>
        <dbReference type="ARBA" id="ARBA00022448"/>
    </source>
</evidence>
<keyword evidence="5 8" id="KW-0812">Transmembrane</keyword>
<keyword evidence="7 8" id="KW-0472">Membrane</keyword>
<feature type="transmembrane region" description="Helical" evidence="8">
    <location>
        <begin position="137"/>
        <end position="161"/>
    </location>
</feature>
<reference evidence="9" key="1">
    <citation type="journal article" date="2020" name="mSystems">
        <title>Genome- and Community-Level Interaction Insights into Carbon Utilization and Element Cycling Functions of Hydrothermarchaeota in Hydrothermal Sediment.</title>
        <authorList>
            <person name="Zhou Z."/>
            <person name="Liu Y."/>
            <person name="Xu W."/>
            <person name="Pan J."/>
            <person name="Luo Z.H."/>
            <person name="Li M."/>
        </authorList>
    </citation>
    <scope>NUCLEOTIDE SEQUENCE [LARGE SCALE GENOMIC DNA]</scope>
    <source>
        <strain evidence="9">HyVt-577</strain>
    </source>
</reference>
<proteinExistence type="inferred from homology"/>
<evidence type="ECO:0000256" key="6">
    <source>
        <dbReference type="ARBA" id="ARBA00022989"/>
    </source>
</evidence>
<evidence type="ECO:0000256" key="7">
    <source>
        <dbReference type="ARBA" id="ARBA00023136"/>
    </source>
</evidence>
<name>A0A7V4U2Q3_CALAY</name>
<keyword evidence="6 8" id="KW-1133">Transmembrane helix</keyword>
<evidence type="ECO:0000256" key="4">
    <source>
        <dbReference type="ARBA" id="ARBA00022475"/>
    </source>
</evidence>
<protein>
    <recommendedName>
        <fullName evidence="8">Probable membrane transporter protein</fullName>
    </recommendedName>
</protein>
<evidence type="ECO:0000256" key="1">
    <source>
        <dbReference type="ARBA" id="ARBA00004651"/>
    </source>
</evidence>
<feature type="transmembrane region" description="Helical" evidence="8">
    <location>
        <begin position="71"/>
        <end position="92"/>
    </location>
</feature>